<accession>A0A2P2KFU5</accession>
<reference evidence="2" key="1">
    <citation type="submission" date="2018-02" db="EMBL/GenBank/DDBJ databases">
        <title>Rhizophora mucronata_Transcriptome.</title>
        <authorList>
            <person name="Meera S.P."/>
            <person name="Sreeshan A."/>
            <person name="Augustine A."/>
        </authorList>
    </citation>
    <scope>NUCLEOTIDE SEQUENCE</scope>
    <source>
        <tissue evidence="2">Leaf</tissue>
    </source>
</reference>
<feature type="transmembrane region" description="Helical" evidence="1">
    <location>
        <begin position="20"/>
        <end position="40"/>
    </location>
</feature>
<keyword evidence="1" id="KW-0812">Transmembrane</keyword>
<organism evidence="2">
    <name type="scientific">Rhizophora mucronata</name>
    <name type="common">Asiatic mangrove</name>
    <dbReference type="NCBI Taxonomy" id="61149"/>
    <lineage>
        <taxon>Eukaryota</taxon>
        <taxon>Viridiplantae</taxon>
        <taxon>Streptophyta</taxon>
        <taxon>Embryophyta</taxon>
        <taxon>Tracheophyta</taxon>
        <taxon>Spermatophyta</taxon>
        <taxon>Magnoliopsida</taxon>
        <taxon>eudicotyledons</taxon>
        <taxon>Gunneridae</taxon>
        <taxon>Pentapetalae</taxon>
        <taxon>rosids</taxon>
        <taxon>fabids</taxon>
        <taxon>Malpighiales</taxon>
        <taxon>Rhizophoraceae</taxon>
        <taxon>Rhizophora</taxon>
    </lineage>
</organism>
<protein>
    <submittedName>
        <fullName evidence="3">Uncharacterized protein LOC103941309</fullName>
    </submittedName>
    <submittedName>
        <fullName evidence="2">Uncharacterized protein LOC107261033</fullName>
    </submittedName>
</protein>
<dbReference type="EMBL" id="GGEC01024108">
    <property type="protein sequence ID" value="MBX04592.1"/>
    <property type="molecule type" value="Transcribed_RNA"/>
</dbReference>
<dbReference type="AlphaFoldDB" id="A0A2P2KFU5"/>
<sequence length="46" mass="5166">MQTLILSIWIKFLFKDGFGISIQHFSLTISLGVLGYGNLIRNLIPS</sequence>
<keyword evidence="1" id="KW-0472">Membrane</keyword>
<evidence type="ECO:0000313" key="3">
    <source>
        <dbReference type="EMBL" id="MBX04593.1"/>
    </source>
</evidence>
<keyword evidence="1" id="KW-1133">Transmembrane helix</keyword>
<evidence type="ECO:0000256" key="1">
    <source>
        <dbReference type="SAM" id="Phobius"/>
    </source>
</evidence>
<evidence type="ECO:0000313" key="2">
    <source>
        <dbReference type="EMBL" id="MBX04592.1"/>
    </source>
</evidence>
<name>A0A2P2KFU5_RHIMU</name>
<proteinExistence type="predicted"/>
<dbReference type="EMBL" id="GGEC01024109">
    <property type="protein sequence ID" value="MBX04593.1"/>
    <property type="molecule type" value="Transcribed_RNA"/>
</dbReference>